<comment type="caution">
    <text evidence="1">The sequence shown here is derived from an EMBL/GenBank/DDBJ whole genome shotgun (WGS) entry which is preliminary data.</text>
</comment>
<sequence length="157" mass="17827">MDFSKQGQIAVIQFLLADGVGEIGIYRRMCMILRVSLELQFSIRTVELTLMALTLSIREHPKHLFKQKTMAIRNVRISLRNFHLLSLNVLDFSPAARAFFVSVARPDGSGEKGCFLRIRTVPAVSEFPLSLKEELGRSRILRSLCSNGLRNQKVKHD</sequence>
<dbReference type="Proteomes" id="UP000499080">
    <property type="component" value="Unassembled WGS sequence"/>
</dbReference>
<dbReference type="AlphaFoldDB" id="A0A4Y2P364"/>
<gene>
    <name evidence="1" type="ORF">AVEN_91039_1</name>
</gene>
<accession>A0A4Y2P364</accession>
<keyword evidence="2" id="KW-1185">Reference proteome</keyword>
<dbReference type="EMBL" id="BGPR01010191">
    <property type="protein sequence ID" value="GBN44767.1"/>
    <property type="molecule type" value="Genomic_DNA"/>
</dbReference>
<reference evidence="1 2" key="1">
    <citation type="journal article" date="2019" name="Sci. Rep.">
        <title>Orb-weaving spider Araneus ventricosus genome elucidates the spidroin gene catalogue.</title>
        <authorList>
            <person name="Kono N."/>
            <person name="Nakamura H."/>
            <person name="Ohtoshi R."/>
            <person name="Moran D.A.P."/>
            <person name="Shinohara A."/>
            <person name="Yoshida Y."/>
            <person name="Fujiwara M."/>
            <person name="Mori M."/>
            <person name="Tomita M."/>
            <person name="Arakawa K."/>
        </authorList>
    </citation>
    <scope>NUCLEOTIDE SEQUENCE [LARGE SCALE GENOMIC DNA]</scope>
</reference>
<evidence type="ECO:0000313" key="2">
    <source>
        <dbReference type="Proteomes" id="UP000499080"/>
    </source>
</evidence>
<evidence type="ECO:0000313" key="1">
    <source>
        <dbReference type="EMBL" id="GBN44767.1"/>
    </source>
</evidence>
<protein>
    <submittedName>
        <fullName evidence="1">Uncharacterized protein</fullName>
    </submittedName>
</protein>
<organism evidence="1 2">
    <name type="scientific">Araneus ventricosus</name>
    <name type="common">Orbweaver spider</name>
    <name type="synonym">Epeira ventricosa</name>
    <dbReference type="NCBI Taxonomy" id="182803"/>
    <lineage>
        <taxon>Eukaryota</taxon>
        <taxon>Metazoa</taxon>
        <taxon>Ecdysozoa</taxon>
        <taxon>Arthropoda</taxon>
        <taxon>Chelicerata</taxon>
        <taxon>Arachnida</taxon>
        <taxon>Araneae</taxon>
        <taxon>Araneomorphae</taxon>
        <taxon>Entelegynae</taxon>
        <taxon>Araneoidea</taxon>
        <taxon>Araneidae</taxon>
        <taxon>Araneus</taxon>
    </lineage>
</organism>
<name>A0A4Y2P364_ARAVE</name>
<proteinExistence type="predicted"/>